<feature type="region of interest" description="Disordered" evidence="1">
    <location>
        <begin position="563"/>
        <end position="621"/>
    </location>
</feature>
<feature type="region of interest" description="Disordered" evidence="1">
    <location>
        <begin position="23"/>
        <end position="71"/>
    </location>
</feature>
<organism evidence="3">
    <name type="scientific">Eutreptiella gymnastica</name>
    <dbReference type="NCBI Taxonomy" id="73025"/>
    <lineage>
        <taxon>Eukaryota</taxon>
        <taxon>Discoba</taxon>
        <taxon>Euglenozoa</taxon>
        <taxon>Euglenida</taxon>
        <taxon>Spirocuta</taxon>
        <taxon>Euglenophyceae</taxon>
        <taxon>Eutreptiales</taxon>
        <taxon>Eutreptiaceae</taxon>
        <taxon>Eutreptiella</taxon>
    </lineage>
</organism>
<feature type="compositionally biased region" description="Low complexity" evidence="1">
    <location>
        <begin position="569"/>
        <end position="582"/>
    </location>
</feature>
<accession>A0A7S4CGC6</accession>
<feature type="transmembrane region" description="Helical" evidence="2">
    <location>
        <begin position="234"/>
        <end position="257"/>
    </location>
</feature>
<dbReference type="EMBL" id="HBJA01022448">
    <property type="protein sequence ID" value="CAE0796055.1"/>
    <property type="molecule type" value="Transcribed_RNA"/>
</dbReference>
<feature type="region of interest" description="Disordered" evidence="1">
    <location>
        <begin position="433"/>
        <end position="454"/>
    </location>
</feature>
<feature type="transmembrane region" description="Helical" evidence="2">
    <location>
        <begin position="340"/>
        <end position="364"/>
    </location>
</feature>
<dbReference type="PANTHER" id="PTHR20992:SF9">
    <property type="entry name" value="AT15442P-RELATED"/>
    <property type="match status" value="1"/>
</dbReference>
<feature type="compositionally biased region" description="Basic and acidic residues" evidence="1">
    <location>
        <begin position="433"/>
        <end position="446"/>
    </location>
</feature>
<reference evidence="3" key="1">
    <citation type="submission" date="2021-01" db="EMBL/GenBank/DDBJ databases">
        <authorList>
            <person name="Corre E."/>
            <person name="Pelletier E."/>
            <person name="Niang G."/>
            <person name="Scheremetjew M."/>
            <person name="Finn R."/>
            <person name="Kale V."/>
            <person name="Holt S."/>
            <person name="Cochrane G."/>
            <person name="Meng A."/>
            <person name="Brown T."/>
            <person name="Cohen L."/>
        </authorList>
    </citation>
    <scope>NUCLEOTIDE SEQUENCE</scope>
    <source>
        <strain evidence="3">CCMP1594</strain>
    </source>
</reference>
<protein>
    <recommendedName>
        <fullName evidence="4">DUF389 domain-containing protein</fullName>
    </recommendedName>
</protein>
<evidence type="ECO:0000256" key="2">
    <source>
        <dbReference type="SAM" id="Phobius"/>
    </source>
</evidence>
<evidence type="ECO:0008006" key="4">
    <source>
        <dbReference type="Google" id="ProtNLM"/>
    </source>
</evidence>
<proteinExistence type="predicted"/>
<feature type="transmembrane region" description="Helical" evidence="2">
    <location>
        <begin position="207"/>
        <end position="228"/>
    </location>
</feature>
<feature type="transmembrane region" description="Helical" evidence="2">
    <location>
        <begin position="312"/>
        <end position="333"/>
    </location>
</feature>
<dbReference type="PANTHER" id="PTHR20992">
    <property type="entry name" value="AT15442P-RELATED"/>
    <property type="match status" value="1"/>
</dbReference>
<keyword evidence="2" id="KW-0472">Membrane</keyword>
<name>A0A7S4CGC6_9EUGL</name>
<keyword evidence="2" id="KW-1133">Transmembrane helix</keyword>
<sequence>MANSSTLVIITSPRTIYIEGEANVDEDKLLESETPKKARRRSGAASPSSGGIRIIDPSSSPTPILPEEPIPNRCRTKVELNVERDLVKVLESRNLQNAPLLYDKHEQIVSVMVTLKEKEVDGLLKALVKVGIGKDFGSVSCVPVDFNRQEAQEQRLNEAKRQNTQSRLLGKRSLAAAVGRRATLPVVRRAHFLIVDQIVRAVSKNAVISFDFIMLIVIAALIAGIGLYENSPVIVVASMLISPMMCPVLAAVVGTMVGKRDLLYQGFKGSFIALLLCIGVGACEAAIMALFSERQLTLATLPYEITARGDPRGLRVGVAIAIVSGFGVALSLLGRNTNSLVGVAISASLLPPAVNSGMIFVYAFLGPKIEVSRKSMLAMSGYSLGLTLVNIALIYLSALLMFAIKRVAPLANKSRHWNLDFRRLNKEMERQSKEVAREDAEVVRNGDDDDNDQQEHQCEEYCIEMPSGDDWISAQRSNPPKIRHSHDSVLYRTTPGSDWIKRAQSCPGSTVVRTNSLDVPYLESISGPEGNGVLLTASGPTQTTAKPPATPSPHNQIILRAAQQRSGYASPPSESPWASARAGSPAENCVTSASVSPERTIQSGAFQSPKMSVTPSEPHSPDRVCAAIRFEEGSRFQSPQMSVTPREPHSPDGVFAAFRFEEGSREFEERSRETSSVISGSQVSLSRFQFQAPAGFEGSSCGYEHCGYEHTLSPHANSLSGINLFAIEVHSS</sequence>
<feature type="compositionally biased region" description="Polar residues" evidence="1">
    <location>
        <begin position="589"/>
        <end position="617"/>
    </location>
</feature>
<feature type="transmembrane region" description="Helical" evidence="2">
    <location>
        <begin position="269"/>
        <end position="292"/>
    </location>
</feature>
<dbReference type="Pfam" id="PF04087">
    <property type="entry name" value="DUF389"/>
    <property type="match status" value="1"/>
</dbReference>
<feature type="compositionally biased region" description="Low complexity" evidence="1">
    <location>
        <begin position="43"/>
        <end position="55"/>
    </location>
</feature>
<keyword evidence="2" id="KW-0812">Transmembrane</keyword>
<gene>
    <name evidence="3" type="ORF">EGYM00163_LOCUS7174</name>
</gene>
<feature type="transmembrane region" description="Helical" evidence="2">
    <location>
        <begin position="384"/>
        <end position="404"/>
    </location>
</feature>
<dbReference type="InterPro" id="IPR005240">
    <property type="entry name" value="DUF389"/>
</dbReference>
<feature type="compositionally biased region" description="Basic and acidic residues" evidence="1">
    <location>
        <begin position="25"/>
        <end position="36"/>
    </location>
</feature>
<evidence type="ECO:0000313" key="3">
    <source>
        <dbReference type="EMBL" id="CAE0796055.1"/>
    </source>
</evidence>
<evidence type="ECO:0000256" key="1">
    <source>
        <dbReference type="SAM" id="MobiDB-lite"/>
    </source>
</evidence>
<dbReference type="AlphaFoldDB" id="A0A7S4CGC6"/>